<feature type="transmembrane region" description="Helical" evidence="1">
    <location>
        <begin position="135"/>
        <end position="158"/>
    </location>
</feature>
<dbReference type="Proteomes" id="UP000094669">
    <property type="component" value="Unassembled WGS sequence"/>
</dbReference>
<dbReference type="Pfam" id="PF16927">
    <property type="entry name" value="HisKA_7TM"/>
    <property type="match status" value="1"/>
</dbReference>
<feature type="transmembrane region" description="Helical" evidence="1">
    <location>
        <begin position="35"/>
        <end position="55"/>
    </location>
</feature>
<reference evidence="3" key="1">
    <citation type="submission" date="2018-01" db="EMBL/GenBank/DDBJ databases">
        <title>Genomic characterization of Leptospira inadai serogroup Lyme isolated from captured rat in Brazil and comparative analysis with human reference strain.</title>
        <authorList>
            <person name="Moreno L.Z."/>
            <person name="Loureiro A.P."/>
            <person name="Miraglia F."/>
            <person name="Kremer F.S."/>
            <person name="Eslabao M.R."/>
            <person name="Dellagostin O.A."/>
            <person name="Lilenbaum W."/>
            <person name="Moreno A.M."/>
        </authorList>
    </citation>
    <scope>NUCLEOTIDE SEQUENCE [LARGE SCALE GENOMIC DNA]</scope>
    <source>
        <strain evidence="3">M34/99</strain>
    </source>
</reference>
<dbReference type="NCBIfam" id="NF047679">
    <property type="entry name" value="LIC10906_fam"/>
    <property type="match status" value="1"/>
</dbReference>
<feature type="transmembrane region" description="Helical" evidence="1">
    <location>
        <begin position="199"/>
        <end position="222"/>
    </location>
</feature>
<dbReference type="InterPro" id="IPR031621">
    <property type="entry name" value="HisKA_7TM"/>
</dbReference>
<keyword evidence="4" id="KW-1185">Reference proteome</keyword>
<evidence type="ECO:0000313" key="3">
    <source>
        <dbReference type="EMBL" id="PNV76740.1"/>
    </source>
</evidence>
<name>A0ABX4YNL2_9LEPT</name>
<keyword evidence="1" id="KW-0812">Transmembrane</keyword>
<dbReference type="EMBL" id="MCRM02000001">
    <property type="protein sequence ID" value="PNV76740.1"/>
    <property type="molecule type" value="Genomic_DNA"/>
</dbReference>
<feature type="transmembrane region" description="Helical" evidence="1">
    <location>
        <begin position="170"/>
        <end position="193"/>
    </location>
</feature>
<feature type="transmembrane region" description="Helical" evidence="1">
    <location>
        <begin position="61"/>
        <end position="81"/>
    </location>
</feature>
<feature type="transmembrane region" description="Helical" evidence="1">
    <location>
        <begin position="101"/>
        <end position="123"/>
    </location>
</feature>
<keyword evidence="1" id="KW-1133">Transmembrane helix</keyword>
<dbReference type="RefSeq" id="WP_010410116.1">
    <property type="nucleotide sequence ID" value="NZ_MCRM02000001.1"/>
</dbReference>
<protein>
    <recommendedName>
        <fullName evidence="2">Histidine kinase N-terminal 7TM region domain-containing protein</fullName>
    </recommendedName>
</protein>
<accession>A0ABX4YNL2</accession>
<keyword evidence="1" id="KW-0472">Membrane</keyword>
<evidence type="ECO:0000256" key="1">
    <source>
        <dbReference type="SAM" id="Phobius"/>
    </source>
</evidence>
<evidence type="ECO:0000313" key="4">
    <source>
        <dbReference type="Proteomes" id="UP000094669"/>
    </source>
</evidence>
<feature type="transmembrane region" description="Helical" evidence="1">
    <location>
        <begin position="6"/>
        <end position="23"/>
    </location>
</feature>
<comment type="caution">
    <text evidence="3">The sequence shown here is derived from an EMBL/GenBank/DDBJ whole genome shotgun (WGS) entry which is preliminary data.</text>
</comment>
<evidence type="ECO:0000259" key="2">
    <source>
        <dbReference type="Pfam" id="PF16927"/>
    </source>
</evidence>
<sequence>MFSIQFVETATVLFSLILGVYVLKISPSCDLNRRFFILCALIALWIGCFLVRDLLPIEIRPFAFDWMLLPSIFIPSTLNSIIRELKGKKGDLPLLQRVGSLAHAILLSYFVYCSCFCKFSILIDSKNFYYRSTFNYHLLLIYATAVLGFCIVTLGNLIRVSNGSTRVRMILLLSGITVSLLFALVFIYFLPLIQIFHTNLVSVGTIISLCLWAIAILQYDAFEIKDQLLMGQKIPFLVRVSLPAVLLLYHLADPNDYTEKILDIRSQIASSLIEFNYELVTRTSLEGDEKSRVIAEQFGRYFK</sequence>
<organism evidence="3 4">
    <name type="scientific">Leptospira inadai serovar Lyme</name>
    <dbReference type="NCBI Taxonomy" id="293084"/>
    <lineage>
        <taxon>Bacteria</taxon>
        <taxon>Pseudomonadati</taxon>
        <taxon>Spirochaetota</taxon>
        <taxon>Spirochaetia</taxon>
        <taxon>Leptospirales</taxon>
        <taxon>Leptospiraceae</taxon>
        <taxon>Leptospira</taxon>
    </lineage>
</organism>
<gene>
    <name evidence="3" type="ORF">BES34_000140</name>
</gene>
<feature type="domain" description="Histidine kinase N-terminal 7TM region" evidence="2">
    <location>
        <begin position="10"/>
        <end position="224"/>
    </location>
</feature>
<proteinExistence type="predicted"/>